<protein>
    <submittedName>
        <fullName evidence="1">Uncharacterized protein</fullName>
    </submittedName>
</protein>
<accession>A0A1V0SD77</accession>
<evidence type="ECO:0000313" key="1">
    <source>
        <dbReference type="EMBL" id="ARF09584.1"/>
    </source>
</evidence>
<dbReference type="EMBL" id="KY684085">
    <property type="protein sequence ID" value="ARF09584.1"/>
    <property type="molecule type" value="Genomic_DNA"/>
</dbReference>
<organism evidence="1">
    <name type="scientific">Indivirus ILV1</name>
    <dbReference type="NCBI Taxonomy" id="1977633"/>
    <lineage>
        <taxon>Viruses</taxon>
        <taxon>Varidnaviria</taxon>
        <taxon>Bamfordvirae</taxon>
        <taxon>Nucleocytoviricota</taxon>
        <taxon>Megaviricetes</taxon>
        <taxon>Imitervirales</taxon>
        <taxon>Mimiviridae</taxon>
        <taxon>Klosneuvirinae</taxon>
        <taxon>Indivirus</taxon>
    </lineage>
</organism>
<gene>
    <name evidence="1" type="ORF">Indivirus_1_207</name>
</gene>
<name>A0A1V0SD77_9VIRU</name>
<reference evidence="1" key="1">
    <citation type="journal article" date="2017" name="Science">
        <title>Giant viruses with an expanded complement of translation system components.</title>
        <authorList>
            <person name="Schulz F."/>
            <person name="Yutin N."/>
            <person name="Ivanova N.N."/>
            <person name="Ortega D.R."/>
            <person name="Lee T.K."/>
            <person name="Vierheilig J."/>
            <person name="Daims H."/>
            <person name="Horn M."/>
            <person name="Wagner M."/>
            <person name="Jensen G.J."/>
            <person name="Kyrpides N.C."/>
            <person name="Koonin E.V."/>
            <person name="Woyke T."/>
        </authorList>
    </citation>
    <scope>NUCLEOTIDE SEQUENCE</scope>
    <source>
        <strain evidence="1">ILV1</strain>
    </source>
</reference>
<proteinExistence type="predicted"/>
<sequence>MNVIDITLSDMEMTEKKTCNLRVNKPIIQTGGWDPHTQVGIIMAHGRQRINKFIVIPEGMHIRTMSNSGGSPNTGEFIQNTDLDTPTNRHKIWDKELTGVGGRIHGPGEIIGDLTLEFRVTWDQNPGLIYANTGVYTEGQINVKIRDGSGLSEEDLKKASMNKTHNDNDIINPDVAWGKSETLGSIIKNIVKAKKKGRYILQACRAGNLINNVPESCGKESHDQLKRSVTSIYQNFHNKLKEIIASINDKGYLGAITSDDTQMYTGNPLIKLQKKQYFVSEFTTYIKSRIGPLNDFTLDLEELCDFAELYDNKFISSKMINRYINDGFFEKFNKMYYMN</sequence>